<dbReference type="Pfam" id="PF00520">
    <property type="entry name" value="Ion_trans"/>
    <property type="match status" value="1"/>
</dbReference>
<evidence type="ECO:0000256" key="12">
    <source>
        <dbReference type="ARBA" id="ARBA00023065"/>
    </source>
</evidence>
<feature type="domain" description="KHA" evidence="19">
    <location>
        <begin position="810"/>
        <end position="886"/>
    </location>
</feature>
<keyword evidence="14 16" id="KW-0407">Ion channel</keyword>
<feature type="repeat" description="ANK" evidence="15">
    <location>
        <begin position="590"/>
        <end position="622"/>
    </location>
</feature>
<comment type="subunit">
    <text evidence="16">The potassium channel is composed of a homo- or heterotetrameric complex of pore-forming subunits.</text>
</comment>
<dbReference type="Pfam" id="PF11834">
    <property type="entry name" value="KHA"/>
    <property type="match status" value="1"/>
</dbReference>
<keyword evidence="6" id="KW-0677">Repeat</keyword>
<dbReference type="Gene3D" id="2.60.120.10">
    <property type="entry name" value="Jelly Rolls"/>
    <property type="match status" value="1"/>
</dbReference>
<evidence type="ECO:0000256" key="13">
    <source>
        <dbReference type="ARBA" id="ARBA00023136"/>
    </source>
</evidence>
<feature type="domain" description="Cyclic nucleotide-binding" evidence="18">
    <location>
        <begin position="379"/>
        <end position="481"/>
    </location>
</feature>
<dbReference type="SUPFAM" id="SSF48403">
    <property type="entry name" value="Ankyrin repeat"/>
    <property type="match status" value="1"/>
</dbReference>
<evidence type="ECO:0000256" key="15">
    <source>
        <dbReference type="PROSITE-ProRule" id="PRU00023"/>
    </source>
</evidence>
<evidence type="ECO:0000256" key="7">
    <source>
        <dbReference type="ARBA" id="ARBA00022826"/>
    </source>
</evidence>
<accession>A0A7I8LGQ3</accession>
<dbReference type="Pfam" id="PF00027">
    <property type="entry name" value="cNMP_binding"/>
    <property type="match status" value="1"/>
</dbReference>
<protein>
    <recommendedName>
        <fullName evidence="16">Potassium channel</fullName>
    </recommendedName>
</protein>
<feature type="transmembrane region" description="Helical" evidence="16">
    <location>
        <begin position="194"/>
        <end position="219"/>
    </location>
</feature>
<dbReference type="InterPro" id="IPR002110">
    <property type="entry name" value="Ankyrin_rpt"/>
</dbReference>
<evidence type="ECO:0000256" key="16">
    <source>
        <dbReference type="RuleBase" id="RU369015"/>
    </source>
</evidence>
<comment type="similarity">
    <text evidence="2 16">Belongs to the potassium channel family. Plant (TC 1.A.1.4) subfamily.</text>
</comment>
<dbReference type="PROSITE" id="PS50297">
    <property type="entry name" value="ANK_REP_REGION"/>
    <property type="match status" value="3"/>
</dbReference>
<keyword evidence="3 16" id="KW-0813">Transport</keyword>
<dbReference type="Pfam" id="PF12796">
    <property type="entry name" value="Ank_2"/>
    <property type="match status" value="2"/>
</dbReference>
<dbReference type="PANTHER" id="PTHR45743">
    <property type="entry name" value="POTASSIUM CHANNEL AKT1"/>
    <property type="match status" value="1"/>
</dbReference>
<dbReference type="SUPFAM" id="SSF51206">
    <property type="entry name" value="cAMP-binding domain-like"/>
    <property type="match status" value="1"/>
</dbReference>
<feature type="transmembrane region" description="Helical" evidence="16">
    <location>
        <begin position="67"/>
        <end position="86"/>
    </location>
</feature>
<dbReference type="CDD" id="cd00038">
    <property type="entry name" value="CAP_ED"/>
    <property type="match status" value="1"/>
</dbReference>
<keyword evidence="12 16" id="KW-0406">Ion transport</keyword>
<feature type="transmembrane region" description="Helical" evidence="16">
    <location>
        <begin position="278"/>
        <end position="300"/>
    </location>
</feature>
<reference evidence="20" key="1">
    <citation type="submission" date="2020-02" db="EMBL/GenBank/DDBJ databases">
        <authorList>
            <person name="Scholz U."/>
            <person name="Mascher M."/>
            <person name="Fiebig A."/>
        </authorList>
    </citation>
    <scope>NUCLEOTIDE SEQUENCE</scope>
</reference>
<dbReference type="InterPro" id="IPR000595">
    <property type="entry name" value="cNMP-bd_dom"/>
</dbReference>
<name>A0A7I8LGQ3_SPIIN</name>
<dbReference type="PROSITE" id="PS51490">
    <property type="entry name" value="KHA"/>
    <property type="match status" value="1"/>
</dbReference>
<dbReference type="InterPro" id="IPR014710">
    <property type="entry name" value="RmlC-like_jellyroll"/>
</dbReference>
<proteinExistence type="inferred from homology"/>
<dbReference type="InterPro" id="IPR036770">
    <property type="entry name" value="Ankyrin_rpt-contain_sf"/>
</dbReference>
<dbReference type="SUPFAM" id="SSF81324">
    <property type="entry name" value="Voltage-gated potassium channels"/>
    <property type="match status" value="1"/>
</dbReference>
<dbReference type="PRINTS" id="PR01463">
    <property type="entry name" value="EAGCHANLFMLY"/>
</dbReference>
<evidence type="ECO:0000256" key="5">
    <source>
        <dbReference type="ARBA" id="ARBA00022692"/>
    </source>
</evidence>
<dbReference type="Gene3D" id="1.25.40.20">
    <property type="entry name" value="Ankyrin repeat-containing domain"/>
    <property type="match status" value="1"/>
</dbReference>
<dbReference type="PANTHER" id="PTHR45743:SF2">
    <property type="entry name" value="POTASSIUM CHANNEL AKT1"/>
    <property type="match status" value="1"/>
</dbReference>
<comment type="caution">
    <text evidence="16">Lacks conserved residue(s) required for the propagation of feature annotation.</text>
</comment>
<evidence type="ECO:0000256" key="2">
    <source>
        <dbReference type="ARBA" id="ARBA00007929"/>
    </source>
</evidence>
<gene>
    <name evidence="20" type="ORF">SI8410_15019524</name>
</gene>
<keyword evidence="4 16" id="KW-0633">Potassium transport</keyword>
<dbReference type="PROSITE" id="PS50042">
    <property type="entry name" value="CNMP_BINDING_3"/>
    <property type="match status" value="1"/>
</dbReference>
<keyword evidence="5 16" id="KW-0812">Transmembrane</keyword>
<keyword evidence="7 16" id="KW-0631">Potassium channel</keyword>
<keyword evidence="21" id="KW-1185">Reference proteome</keyword>
<dbReference type="Proteomes" id="UP000663760">
    <property type="component" value="Chromosome 15"/>
</dbReference>
<dbReference type="OrthoDB" id="426293at2759"/>
<evidence type="ECO:0000256" key="3">
    <source>
        <dbReference type="ARBA" id="ARBA00022448"/>
    </source>
</evidence>
<feature type="region of interest" description="Disordered" evidence="17">
    <location>
        <begin position="781"/>
        <end position="808"/>
    </location>
</feature>
<dbReference type="InterPro" id="IPR005821">
    <property type="entry name" value="Ion_trans_dom"/>
</dbReference>
<evidence type="ECO:0000256" key="10">
    <source>
        <dbReference type="ARBA" id="ARBA00022989"/>
    </source>
</evidence>
<evidence type="ECO:0000256" key="11">
    <source>
        <dbReference type="ARBA" id="ARBA00023043"/>
    </source>
</evidence>
<evidence type="ECO:0000256" key="4">
    <source>
        <dbReference type="ARBA" id="ARBA00022538"/>
    </source>
</evidence>
<evidence type="ECO:0000259" key="19">
    <source>
        <dbReference type="PROSITE" id="PS51490"/>
    </source>
</evidence>
<evidence type="ECO:0000256" key="8">
    <source>
        <dbReference type="ARBA" id="ARBA00022882"/>
    </source>
</evidence>
<evidence type="ECO:0000256" key="14">
    <source>
        <dbReference type="ARBA" id="ARBA00023303"/>
    </source>
</evidence>
<comment type="function">
    <text evidence="16">Potassium channel.</text>
</comment>
<keyword evidence="9 16" id="KW-0630">Potassium</keyword>
<evidence type="ECO:0000256" key="9">
    <source>
        <dbReference type="ARBA" id="ARBA00022958"/>
    </source>
</evidence>
<dbReference type="EMBL" id="LR746278">
    <property type="protein sequence ID" value="CAA7408846.1"/>
    <property type="molecule type" value="Genomic_DNA"/>
</dbReference>
<dbReference type="Gene3D" id="1.10.287.70">
    <property type="match status" value="1"/>
</dbReference>
<feature type="repeat" description="ANK" evidence="15">
    <location>
        <begin position="557"/>
        <end position="589"/>
    </location>
</feature>
<dbReference type="InterPro" id="IPR003938">
    <property type="entry name" value="K_chnl_volt-dep_EAG/ELK/ERG"/>
</dbReference>
<comment type="domain">
    <text evidence="16">The segment S4 is probably the voltage-sensor and is characterized by a series of positively charged amino acids. The pore-forming region H5 is enclosed by the transmembrane segments S5 and S6 in the Shaker-type (1P/6TM) and contains the GYGD signature motif which seems to be involved in potassium selectivity.</text>
</comment>
<keyword evidence="8 16" id="KW-0851">Voltage-gated channel</keyword>
<dbReference type="GO" id="GO:0034702">
    <property type="term" value="C:monoatomic ion channel complex"/>
    <property type="evidence" value="ECO:0007669"/>
    <property type="project" value="UniProtKB-KW"/>
</dbReference>
<dbReference type="SMART" id="SM00248">
    <property type="entry name" value="ANK"/>
    <property type="match status" value="5"/>
</dbReference>
<feature type="transmembrane region" description="Helical" evidence="16">
    <location>
        <begin position="98"/>
        <end position="117"/>
    </location>
</feature>
<keyword evidence="11 15" id="KW-0040">ANK repeat</keyword>
<dbReference type="PROSITE" id="PS50088">
    <property type="entry name" value="ANK_REPEAT"/>
    <property type="match status" value="3"/>
</dbReference>
<comment type="subcellular location">
    <subcellularLocation>
        <location evidence="1 16">Membrane</location>
        <topology evidence="1 16">Multi-pass membrane protein</topology>
    </subcellularLocation>
</comment>
<evidence type="ECO:0000256" key="1">
    <source>
        <dbReference type="ARBA" id="ARBA00004141"/>
    </source>
</evidence>
<dbReference type="InterPro" id="IPR045319">
    <property type="entry name" value="KAT/AKT"/>
</dbReference>
<keyword evidence="10 16" id="KW-1133">Transmembrane helix</keyword>
<evidence type="ECO:0000313" key="20">
    <source>
        <dbReference type="EMBL" id="CAA7408846.1"/>
    </source>
</evidence>
<evidence type="ECO:0000256" key="17">
    <source>
        <dbReference type="SAM" id="MobiDB-lite"/>
    </source>
</evidence>
<organism evidence="20 21">
    <name type="scientific">Spirodela intermedia</name>
    <name type="common">Intermediate duckweed</name>
    <dbReference type="NCBI Taxonomy" id="51605"/>
    <lineage>
        <taxon>Eukaryota</taxon>
        <taxon>Viridiplantae</taxon>
        <taxon>Streptophyta</taxon>
        <taxon>Embryophyta</taxon>
        <taxon>Tracheophyta</taxon>
        <taxon>Spermatophyta</taxon>
        <taxon>Magnoliopsida</taxon>
        <taxon>Liliopsida</taxon>
        <taxon>Araceae</taxon>
        <taxon>Lemnoideae</taxon>
        <taxon>Spirodela</taxon>
    </lineage>
</organism>
<dbReference type="AlphaFoldDB" id="A0A7I8LGQ3"/>
<dbReference type="SMART" id="SM00100">
    <property type="entry name" value="cNMP"/>
    <property type="match status" value="1"/>
</dbReference>
<evidence type="ECO:0000256" key="6">
    <source>
        <dbReference type="ARBA" id="ARBA00022737"/>
    </source>
</evidence>
<evidence type="ECO:0000313" key="21">
    <source>
        <dbReference type="Proteomes" id="UP000663760"/>
    </source>
</evidence>
<dbReference type="FunFam" id="2.60.120.10:FF:000074">
    <property type="entry name" value="Potassium channel KAT2"/>
    <property type="match status" value="1"/>
</dbReference>
<dbReference type="InterPro" id="IPR018490">
    <property type="entry name" value="cNMP-bd_dom_sf"/>
</dbReference>
<feature type="repeat" description="ANK" evidence="15">
    <location>
        <begin position="654"/>
        <end position="686"/>
    </location>
</feature>
<evidence type="ECO:0000259" key="18">
    <source>
        <dbReference type="PROSITE" id="PS50042"/>
    </source>
</evidence>
<dbReference type="FunFam" id="1.10.287.70:FF:000139">
    <property type="entry name" value="Potassium channel SKOR"/>
    <property type="match status" value="1"/>
</dbReference>
<dbReference type="GO" id="GO:0005249">
    <property type="term" value="F:voltage-gated potassium channel activity"/>
    <property type="evidence" value="ECO:0007669"/>
    <property type="project" value="UniProtKB-UniRule"/>
</dbReference>
<sequence length="886" mass="99541">MPKAKKGMLDFAICRQDVERELSRDGSQYSISNAILPALGARSNRRVKLRRFIISPHDIRYRSWETFLILLVIYTAWVSPFEFGFLEHPTGGLAIADNVVNGFFAIDIVLTFFVAYLDKATYLLIDEPKEIAKRYATTWLLLDVISTIPSELARKAMSRKLRSYGFFNMLRLWRLRRVSALFARLEKDRNFNYFWIRCVKLVCVTLFAVHCAGCFYYLIAARNHNPSKTWIGIAIENFLETSLWIRYVTAMYWSITTLTTVGYGDLHPVNTGEMVFDIFYMLFNLGLTSYLIGNMTNLVVHGTSRTRKFRDTIQAASSFAQRNQLPIRLQDQMLAHLCLKFRTDSEGLQQQETLDALPKAIRSSISHFLFYSLVDSVYLFRGVSNDLLFQLVSEMRAEYFPPKEDVILQNEAPTDFYILVSGAVDLVDDRSGAEQMVREAKKGDIFGEIGVLCYRPQPLTVRTKRLSQLLRLNRTSFLNIVQANVGDGTIIMNNLLQYLKAQTDPLMQDILRETENMLTRGRLELPLTLCFAAIRGDDSLMQQLLRRGLDPNEADNNRRTALHIAASKGSESCVHLLLDYGANPNSRDSDGSVPLWEAILGKHEGVIKILMDNGADLGSEDVGNFSCMAAEQNSLELLQEIVRYGGDVTLPRVNGSTALHQAVCEGNAEAVRFLLDQGADPDRHDVNGWTPRELADQQSHEEIKALFEERKTGGDKPAGAGAAVQEHGVRFVGMFKSEPSIRVVGNDGAPMGGEESWRRIQRRRKTNNFHNSLFGIMSAAQEGEKRGGAAAAPRTSLSGDDRLPQMRPPRVTISCPQAVDSPNKLVLLPGSLRELLDLGMKKFGVAPTRVLTEEGAEIDDVGLIRDGDRLVLQRQEEEEEEGASLS</sequence>
<comment type="domain">
    <text evidence="16">The KHA domain (rich in hydrophobic and acidic residues) present in the C-terminal part is likely to be important for tetramerization.</text>
</comment>
<keyword evidence="13 16" id="KW-0472">Membrane</keyword>
<dbReference type="InterPro" id="IPR021789">
    <property type="entry name" value="KHA_dom"/>
</dbReference>